<feature type="domain" description="Prolyl 4-hydroxylase N-terminal" evidence="2">
    <location>
        <begin position="34"/>
        <end position="104"/>
    </location>
</feature>
<dbReference type="EMBL" id="GADI01002869">
    <property type="protein sequence ID" value="JAA70939.1"/>
    <property type="molecule type" value="mRNA"/>
</dbReference>
<evidence type="ECO:0000259" key="2">
    <source>
        <dbReference type="Pfam" id="PF08336"/>
    </source>
</evidence>
<dbReference type="Gene3D" id="6.10.140.1460">
    <property type="match status" value="1"/>
</dbReference>
<feature type="chain" id="PRO_5005518405" evidence="1">
    <location>
        <begin position="26"/>
        <end position="119"/>
    </location>
</feature>
<evidence type="ECO:0000313" key="3">
    <source>
        <dbReference type="EMBL" id="JAA70939.1"/>
    </source>
</evidence>
<keyword evidence="1" id="KW-0732">Signal</keyword>
<evidence type="ECO:0000256" key="1">
    <source>
        <dbReference type="SAM" id="SignalP"/>
    </source>
</evidence>
<feature type="signal peptide" evidence="1">
    <location>
        <begin position="1"/>
        <end position="25"/>
    </location>
</feature>
<dbReference type="GO" id="GO:0005783">
    <property type="term" value="C:endoplasmic reticulum"/>
    <property type="evidence" value="ECO:0007669"/>
    <property type="project" value="InterPro"/>
</dbReference>
<dbReference type="InterPro" id="IPR013547">
    <property type="entry name" value="P4H_N"/>
</dbReference>
<dbReference type="GO" id="GO:0004656">
    <property type="term" value="F:procollagen-proline 4-dioxygenase activity"/>
    <property type="evidence" value="ECO:0007669"/>
    <property type="project" value="InterPro"/>
</dbReference>
<dbReference type="AlphaFoldDB" id="A0A0K8RK69"/>
<name>A0A0K8RK69_IXORI</name>
<organism evidence="3">
    <name type="scientific">Ixodes ricinus</name>
    <name type="common">Common tick</name>
    <name type="synonym">Acarus ricinus</name>
    <dbReference type="NCBI Taxonomy" id="34613"/>
    <lineage>
        <taxon>Eukaryota</taxon>
        <taxon>Metazoa</taxon>
        <taxon>Ecdysozoa</taxon>
        <taxon>Arthropoda</taxon>
        <taxon>Chelicerata</taxon>
        <taxon>Arachnida</taxon>
        <taxon>Acari</taxon>
        <taxon>Parasitiformes</taxon>
        <taxon>Ixodida</taxon>
        <taxon>Ixodoidea</taxon>
        <taxon>Ixodidae</taxon>
        <taxon>Ixodinae</taxon>
        <taxon>Ixodes</taxon>
    </lineage>
</organism>
<proteinExistence type="evidence at transcript level"/>
<protein>
    <submittedName>
        <fullName evidence="3">Putative prolyl 4-hydroxylase alpha polypeptide i a</fullName>
    </submittedName>
</protein>
<sequence length="119" mass="14071">MWAGPDRRCLSLVVLLCCLATHTSGQRQRDFYSSVSTLSDLIHLEKEVKANLLEYVEHLKFVHDSILNFDHERQPYEDMTSPSAVFDYLKHPVHAFHMTKRMNRRPWDHRITHPYHATV</sequence>
<dbReference type="Pfam" id="PF08336">
    <property type="entry name" value="P4Ha_N"/>
    <property type="match status" value="1"/>
</dbReference>
<accession>A0A0K8RK69</accession>
<reference evidence="3" key="1">
    <citation type="submission" date="2012-12" db="EMBL/GenBank/DDBJ databases">
        <title>Identification and characterization of a phenylalanine ammonia-lyase gene family in Isatis indigotica Fort.</title>
        <authorList>
            <person name="Liu Q."/>
            <person name="Chen J."/>
            <person name="Zhou X."/>
            <person name="Di P."/>
            <person name="Xiao Y."/>
            <person name="Xuan H."/>
            <person name="Zhang L."/>
            <person name="Chen W."/>
        </authorList>
    </citation>
    <scope>NUCLEOTIDE SEQUENCE</scope>
    <source>
        <tissue evidence="3">Salivary gland</tissue>
    </source>
</reference>